<keyword evidence="5" id="KW-1185">Reference proteome</keyword>
<feature type="region of interest" description="Disordered" evidence="2">
    <location>
        <begin position="29"/>
        <end position="63"/>
    </location>
</feature>
<dbReference type="InParanoid" id="A0A061EL18"/>
<dbReference type="GO" id="GO:0006508">
    <property type="term" value="P:proteolysis"/>
    <property type="evidence" value="ECO:0007669"/>
    <property type="project" value="UniProtKB-KW"/>
</dbReference>
<keyword evidence="1" id="KW-0479">Metal-binding</keyword>
<dbReference type="GO" id="GO:0008270">
    <property type="term" value="F:zinc ion binding"/>
    <property type="evidence" value="ECO:0007669"/>
    <property type="project" value="UniProtKB-KW"/>
</dbReference>
<dbReference type="Pfam" id="PF08284">
    <property type="entry name" value="RVP_2"/>
    <property type="match status" value="1"/>
</dbReference>
<dbReference type="eggNOG" id="ENOG502SA0X">
    <property type="taxonomic scope" value="Eukaryota"/>
</dbReference>
<dbReference type="AlphaFoldDB" id="A0A061EL18"/>
<dbReference type="Proteomes" id="UP000026915">
    <property type="component" value="Chromosome 4"/>
</dbReference>
<dbReference type="InterPro" id="IPR032567">
    <property type="entry name" value="RTL1-rel"/>
</dbReference>
<dbReference type="SUPFAM" id="SSF57756">
    <property type="entry name" value="Retrovirus zinc finger-like domains"/>
    <property type="match status" value="1"/>
</dbReference>
<dbReference type="Gramene" id="EOY03009">
    <property type="protein sequence ID" value="EOY03009"/>
    <property type="gene ID" value="TCM_017418"/>
</dbReference>
<feature type="domain" description="CCHC-type" evidence="3">
    <location>
        <begin position="247"/>
        <end position="263"/>
    </location>
</feature>
<dbReference type="EMBL" id="CM001882">
    <property type="protein sequence ID" value="EOY03009.1"/>
    <property type="molecule type" value="Genomic_DNA"/>
</dbReference>
<accession>A0A061EL18</accession>
<proteinExistence type="predicted"/>
<evidence type="ECO:0000259" key="3">
    <source>
        <dbReference type="PROSITE" id="PS50158"/>
    </source>
</evidence>
<sequence>MSVNPDVAAIVMGLREVLGRDNSIDAVGEESAASTIRAAPAAEQADSPPHPPPPPPPTGVPTMPTEAAQALAAFFTAMAGGAPTGQVSTIVPPITPLVPPPVQDVSISKKLKEARQLGCVSFTGLRNEIRERMTVTGREPHKEVVQMALRAEKLATENRRIRTEFAKRRNPSMSSSQLVKRGKDSAISGSTTSVSVTSPRPPFPPSQQRPSRFSRSAMTDSGKSFGGSDRCKNCGNYHSGLCRGPTRCFQCGQTGHIRSNCPQLGRATVVASSSPAHTDIQRRDSSGLPPRQGVAIRSGVESNTSAHPPSRPQTRTSTRVFAVMEDEAQVRPGAVTGTMSLFDKDAYVLIDSDSDRSYVSTTFASITN</sequence>
<dbReference type="Gene3D" id="4.10.60.10">
    <property type="entry name" value="Zinc finger, CCHC-type"/>
    <property type="match status" value="1"/>
</dbReference>
<dbReference type="InterPro" id="IPR001878">
    <property type="entry name" value="Znf_CCHC"/>
</dbReference>
<dbReference type="GO" id="GO:0003676">
    <property type="term" value="F:nucleic acid binding"/>
    <property type="evidence" value="ECO:0007669"/>
    <property type="project" value="InterPro"/>
</dbReference>
<organism evidence="4 5">
    <name type="scientific">Theobroma cacao</name>
    <name type="common">Cacao</name>
    <name type="synonym">Cocoa</name>
    <dbReference type="NCBI Taxonomy" id="3641"/>
    <lineage>
        <taxon>Eukaryota</taxon>
        <taxon>Viridiplantae</taxon>
        <taxon>Streptophyta</taxon>
        <taxon>Embryophyta</taxon>
        <taxon>Tracheophyta</taxon>
        <taxon>Spermatophyta</taxon>
        <taxon>Magnoliopsida</taxon>
        <taxon>eudicotyledons</taxon>
        <taxon>Gunneridae</taxon>
        <taxon>Pentapetalae</taxon>
        <taxon>rosids</taxon>
        <taxon>malvids</taxon>
        <taxon>Malvales</taxon>
        <taxon>Malvaceae</taxon>
        <taxon>Byttnerioideae</taxon>
        <taxon>Theobroma</taxon>
    </lineage>
</organism>
<evidence type="ECO:0000313" key="5">
    <source>
        <dbReference type="Proteomes" id="UP000026915"/>
    </source>
</evidence>
<keyword evidence="1" id="KW-0863">Zinc-finger</keyword>
<feature type="compositionally biased region" description="Polar residues" evidence="2">
    <location>
        <begin position="300"/>
        <end position="317"/>
    </location>
</feature>
<keyword evidence="4" id="KW-0645">Protease</keyword>
<keyword evidence="4" id="KW-0378">Hydrolase</keyword>
<dbReference type="GO" id="GO:0008233">
    <property type="term" value="F:peptidase activity"/>
    <property type="evidence" value="ECO:0007669"/>
    <property type="project" value="UniProtKB-KW"/>
</dbReference>
<feature type="region of interest" description="Disordered" evidence="2">
    <location>
        <begin position="272"/>
        <end position="317"/>
    </location>
</feature>
<dbReference type="PANTHER" id="PTHR15503:SF45">
    <property type="entry name" value="RNA-DIRECTED DNA POLYMERASE HOMOLOG"/>
    <property type="match status" value="1"/>
</dbReference>
<dbReference type="HOGENOM" id="CLU_026677_1_0_1"/>
<keyword evidence="1" id="KW-0862">Zinc</keyword>
<evidence type="ECO:0000313" key="4">
    <source>
        <dbReference type="EMBL" id="EOY03009.1"/>
    </source>
</evidence>
<gene>
    <name evidence="4" type="ORF">TCM_017418</name>
</gene>
<dbReference type="InterPro" id="IPR036875">
    <property type="entry name" value="Znf_CCHC_sf"/>
</dbReference>
<reference evidence="4 5" key="1">
    <citation type="journal article" date="2013" name="Genome Biol.">
        <title>The genome sequence of the most widely cultivated cacao type and its use to identify candidate genes regulating pod color.</title>
        <authorList>
            <person name="Motamayor J.C."/>
            <person name="Mockaitis K."/>
            <person name="Schmutz J."/>
            <person name="Haiminen N."/>
            <person name="Iii D.L."/>
            <person name="Cornejo O."/>
            <person name="Findley S.D."/>
            <person name="Zheng P."/>
            <person name="Utro F."/>
            <person name="Royaert S."/>
            <person name="Saski C."/>
            <person name="Jenkins J."/>
            <person name="Podicheti R."/>
            <person name="Zhao M."/>
            <person name="Scheffler B.E."/>
            <person name="Stack J.C."/>
            <person name="Feltus F.A."/>
            <person name="Mustiga G.M."/>
            <person name="Amores F."/>
            <person name="Phillips W."/>
            <person name="Marelli J.P."/>
            <person name="May G.D."/>
            <person name="Shapiro H."/>
            <person name="Ma J."/>
            <person name="Bustamante C.D."/>
            <person name="Schnell R.J."/>
            <person name="Main D."/>
            <person name="Gilbert D."/>
            <person name="Parida L."/>
            <person name="Kuhn D.N."/>
        </authorList>
    </citation>
    <scope>NUCLEOTIDE SEQUENCE [LARGE SCALE GENOMIC DNA]</scope>
    <source>
        <strain evidence="5">cv. Matina 1-6</strain>
    </source>
</reference>
<name>A0A061EL18_THECC</name>
<protein>
    <submittedName>
        <fullName evidence="4">Gag protease polyprotein</fullName>
    </submittedName>
</protein>
<dbReference type="PROSITE" id="PS50158">
    <property type="entry name" value="ZF_CCHC"/>
    <property type="match status" value="1"/>
</dbReference>
<evidence type="ECO:0000256" key="1">
    <source>
        <dbReference type="PROSITE-ProRule" id="PRU00047"/>
    </source>
</evidence>
<dbReference type="PANTHER" id="PTHR15503">
    <property type="entry name" value="LDOC1 RELATED"/>
    <property type="match status" value="1"/>
</dbReference>
<feature type="region of interest" description="Disordered" evidence="2">
    <location>
        <begin position="165"/>
        <end position="230"/>
    </location>
</feature>
<evidence type="ECO:0000256" key="2">
    <source>
        <dbReference type="SAM" id="MobiDB-lite"/>
    </source>
</evidence>
<feature type="compositionally biased region" description="Pro residues" evidence="2">
    <location>
        <begin position="48"/>
        <end position="59"/>
    </location>
</feature>
<dbReference type="SMART" id="SM00343">
    <property type="entry name" value="ZnF_C2HC"/>
    <property type="match status" value="1"/>
</dbReference>
<feature type="compositionally biased region" description="Low complexity" evidence="2">
    <location>
        <begin position="32"/>
        <end position="42"/>
    </location>
</feature>
<dbReference type="Pfam" id="PF00098">
    <property type="entry name" value="zf-CCHC"/>
    <property type="match status" value="1"/>
</dbReference>